<dbReference type="KEGG" id="fte:Fluta_2720"/>
<reference evidence="2" key="2">
    <citation type="submission" date="2011-02" db="EMBL/GenBank/DDBJ databases">
        <title>The complete genome of Fluviicola taffensis DSM 16823.</title>
        <authorList>
            <consortium name="US DOE Joint Genome Institute (JGI-PGF)"/>
            <person name="Lucas S."/>
            <person name="Copeland A."/>
            <person name="Lapidus A."/>
            <person name="Bruce D."/>
            <person name="Goodwin L."/>
            <person name="Pitluck S."/>
            <person name="Kyrpides N."/>
            <person name="Mavromatis K."/>
            <person name="Ivanova N."/>
            <person name="Mikhailova N."/>
            <person name="Pagani I."/>
            <person name="Chertkov O."/>
            <person name="Detter J.C."/>
            <person name="Han C."/>
            <person name="Tapia R."/>
            <person name="Land M."/>
            <person name="Hauser L."/>
            <person name="Markowitz V."/>
            <person name="Cheng J.-F."/>
            <person name="Hugenholtz P."/>
            <person name="Woyke T."/>
            <person name="Wu D."/>
            <person name="Tindall B."/>
            <person name="Pomrenke H.G."/>
            <person name="Brambilla E."/>
            <person name="Klenk H.-P."/>
            <person name="Eisen J.A."/>
        </authorList>
    </citation>
    <scope>NUCLEOTIDE SEQUENCE [LARGE SCALE GENOMIC DNA]</scope>
    <source>
        <strain evidence="2">DSM 16823 / RW262 / RW262</strain>
    </source>
</reference>
<dbReference type="Proteomes" id="UP000007463">
    <property type="component" value="Chromosome"/>
</dbReference>
<dbReference type="InterPro" id="IPR036390">
    <property type="entry name" value="WH_DNA-bd_sf"/>
</dbReference>
<accession>F2IG66</accession>
<dbReference type="InterPro" id="IPR036388">
    <property type="entry name" value="WH-like_DNA-bd_sf"/>
</dbReference>
<organism evidence="1 2">
    <name type="scientific">Fluviicola taffensis (strain DSM 16823 / NCIMB 13979 / RW262)</name>
    <dbReference type="NCBI Taxonomy" id="755732"/>
    <lineage>
        <taxon>Bacteria</taxon>
        <taxon>Pseudomonadati</taxon>
        <taxon>Bacteroidota</taxon>
        <taxon>Flavobacteriia</taxon>
        <taxon>Flavobacteriales</taxon>
        <taxon>Crocinitomicaceae</taxon>
        <taxon>Fluviicola</taxon>
    </lineage>
</organism>
<evidence type="ECO:0008006" key="3">
    <source>
        <dbReference type="Google" id="ProtNLM"/>
    </source>
</evidence>
<dbReference type="RefSeq" id="WP_013687470.1">
    <property type="nucleotide sequence ID" value="NC_015321.1"/>
</dbReference>
<reference evidence="1 2" key="1">
    <citation type="journal article" date="2011" name="Stand. Genomic Sci.">
        <title>Complete genome sequence of the gliding freshwater bacterium Fluviicola taffensis type strain (RW262).</title>
        <authorList>
            <person name="Woyke T."/>
            <person name="Chertkov O."/>
            <person name="Lapidus A."/>
            <person name="Nolan M."/>
            <person name="Lucas S."/>
            <person name="Del Rio T.G."/>
            <person name="Tice H."/>
            <person name="Cheng J.F."/>
            <person name="Tapia R."/>
            <person name="Han C."/>
            <person name="Goodwin L."/>
            <person name="Pitluck S."/>
            <person name="Liolios K."/>
            <person name="Pagani I."/>
            <person name="Ivanova N."/>
            <person name="Huntemann M."/>
            <person name="Mavromatis K."/>
            <person name="Mikhailova N."/>
            <person name="Pati A."/>
            <person name="Chen A."/>
            <person name="Palaniappan K."/>
            <person name="Land M."/>
            <person name="Hauser L."/>
            <person name="Brambilla E.M."/>
            <person name="Rohde M."/>
            <person name="Mwirichia R."/>
            <person name="Sikorski J."/>
            <person name="Tindall B.J."/>
            <person name="Goker M."/>
            <person name="Bristow J."/>
            <person name="Eisen J.A."/>
            <person name="Markowitz V."/>
            <person name="Hugenholtz P."/>
            <person name="Klenk H.P."/>
            <person name="Kyrpides N.C."/>
        </authorList>
    </citation>
    <scope>NUCLEOTIDE SEQUENCE [LARGE SCALE GENOMIC DNA]</scope>
    <source>
        <strain evidence="2">DSM 16823 / RW262 / RW262</strain>
    </source>
</reference>
<dbReference type="EMBL" id="CP002542">
    <property type="protein sequence ID" value="AEA44701.1"/>
    <property type="molecule type" value="Genomic_DNA"/>
</dbReference>
<evidence type="ECO:0000313" key="2">
    <source>
        <dbReference type="Proteomes" id="UP000007463"/>
    </source>
</evidence>
<protein>
    <recommendedName>
        <fullName evidence="3">Regulatory protein ArsR</fullName>
    </recommendedName>
</protein>
<gene>
    <name evidence="1" type="ordered locus">Fluta_2720</name>
</gene>
<dbReference type="SUPFAM" id="SSF46785">
    <property type="entry name" value="Winged helix' DNA-binding domain"/>
    <property type="match status" value="1"/>
</dbReference>
<dbReference type="OrthoDB" id="1094536at2"/>
<dbReference type="eggNOG" id="COG0640">
    <property type="taxonomic scope" value="Bacteria"/>
</dbReference>
<dbReference type="InterPro" id="IPR011991">
    <property type="entry name" value="ArsR-like_HTH"/>
</dbReference>
<sequence length="101" mass="11425">MGRSKQTQYTKEEKNGARIGRAIAASARVVILHEIHKYHIITNKHISERTSLSGAAVSQHIQILRESGFIESKYLGDDEGYRGYAFTKQGEIDFYNLQAIL</sequence>
<name>F2IG66_FLUTR</name>
<dbReference type="HOGENOM" id="CLU_2287395_0_0_10"/>
<proteinExistence type="predicted"/>
<dbReference type="Pfam" id="PF13412">
    <property type="entry name" value="HTH_24"/>
    <property type="match status" value="1"/>
</dbReference>
<dbReference type="GO" id="GO:0006355">
    <property type="term" value="P:regulation of DNA-templated transcription"/>
    <property type="evidence" value="ECO:0007669"/>
    <property type="project" value="UniProtKB-ARBA"/>
</dbReference>
<dbReference type="Gene3D" id="1.10.10.10">
    <property type="entry name" value="Winged helix-like DNA-binding domain superfamily/Winged helix DNA-binding domain"/>
    <property type="match status" value="1"/>
</dbReference>
<dbReference type="CDD" id="cd00090">
    <property type="entry name" value="HTH_ARSR"/>
    <property type="match status" value="1"/>
</dbReference>
<dbReference type="AlphaFoldDB" id="F2IG66"/>
<keyword evidence="2" id="KW-1185">Reference proteome</keyword>
<evidence type="ECO:0000313" key="1">
    <source>
        <dbReference type="EMBL" id="AEA44701.1"/>
    </source>
</evidence>